<evidence type="ECO:0000313" key="2">
    <source>
        <dbReference type="EMBL" id="CAF9943670.1"/>
    </source>
</evidence>
<feature type="non-terminal residue" evidence="2">
    <location>
        <position position="311"/>
    </location>
</feature>
<feature type="region of interest" description="Disordered" evidence="1">
    <location>
        <begin position="1"/>
        <end position="113"/>
    </location>
</feature>
<feature type="compositionally biased region" description="Low complexity" evidence="1">
    <location>
        <begin position="52"/>
        <end position="66"/>
    </location>
</feature>
<evidence type="ECO:0000256" key="1">
    <source>
        <dbReference type="SAM" id="MobiDB-lite"/>
    </source>
</evidence>
<dbReference type="Proteomes" id="UP000664203">
    <property type="component" value="Unassembled WGS sequence"/>
</dbReference>
<gene>
    <name evidence="2" type="ORF">ALECFALPRED_000920</name>
</gene>
<comment type="caution">
    <text evidence="2">The sequence shown here is derived from an EMBL/GenBank/DDBJ whole genome shotgun (WGS) entry which is preliminary data.</text>
</comment>
<reference evidence="2" key="1">
    <citation type="submission" date="2021-03" db="EMBL/GenBank/DDBJ databases">
        <authorList>
            <person name="Tagirdzhanova G."/>
        </authorList>
    </citation>
    <scope>NUCLEOTIDE SEQUENCE</scope>
</reference>
<proteinExistence type="predicted"/>
<protein>
    <submittedName>
        <fullName evidence="2">Uncharacterized protein</fullName>
    </submittedName>
</protein>
<sequence>MSQEQTPNTPKANTTNHTTTDHISTPTSAQGAPAPLFSGRLSPSSNPDFPRRSSSLQPSSPGAPSSKTTDTSVDQPSDSMGDANAGEEGQVGDVLSSEGQRLDGSGRNNMENAKEKIEEFDWDALEERFWGKMEECRMVEERIMGEFGELIEVFNAWTTAGAVGEEERAGKRLRTRMTFVQQKEQSLEEKRLHCTYLPSLHPTITSTANQPLLSPDVKVVKAFESALALLSGALTQMQLDPALPMEHSTLPLNMDGKDFLEAETPTSVGISESRPWGRLAGEQLAKELLVLGASASRSEVPNKATPSDLVE</sequence>
<accession>A0A8H3PLE3</accession>
<dbReference type="OrthoDB" id="5335351at2759"/>
<keyword evidence="3" id="KW-1185">Reference proteome</keyword>
<organism evidence="2 3">
    <name type="scientific">Alectoria fallacina</name>
    <dbReference type="NCBI Taxonomy" id="1903189"/>
    <lineage>
        <taxon>Eukaryota</taxon>
        <taxon>Fungi</taxon>
        <taxon>Dikarya</taxon>
        <taxon>Ascomycota</taxon>
        <taxon>Pezizomycotina</taxon>
        <taxon>Lecanoromycetes</taxon>
        <taxon>OSLEUM clade</taxon>
        <taxon>Lecanoromycetidae</taxon>
        <taxon>Lecanorales</taxon>
        <taxon>Lecanorineae</taxon>
        <taxon>Parmeliaceae</taxon>
        <taxon>Alectoria</taxon>
    </lineage>
</organism>
<feature type="compositionally biased region" description="Polar residues" evidence="1">
    <location>
        <begin position="67"/>
        <end position="78"/>
    </location>
</feature>
<evidence type="ECO:0000313" key="3">
    <source>
        <dbReference type="Proteomes" id="UP000664203"/>
    </source>
</evidence>
<dbReference type="AlphaFoldDB" id="A0A8H3PLE3"/>
<feature type="compositionally biased region" description="Low complexity" evidence="1">
    <location>
        <begin position="1"/>
        <end position="27"/>
    </location>
</feature>
<dbReference type="EMBL" id="CAJPDR010001165">
    <property type="protein sequence ID" value="CAF9943670.1"/>
    <property type="molecule type" value="Genomic_DNA"/>
</dbReference>
<name>A0A8H3PLE3_9LECA</name>